<proteinExistence type="predicted"/>
<reference evidence="2" key="1">
    <citation type="submission" date="2022-10" db="EMBL/GenBank/DDBJ databases">
        <title>Two novel species of Flavobacterium.</title>
        <authorList>
            <person name="Liu Q."/>
            <person name="Xin Y.-H."/>
        </authorList>
    </citation>
    <scope>NUCLEOTIDE SEQUENCE</scope>
    <source>
        <strain evidence="2">LS1R49</strain>
    </source>
</reference>
<dbReference type="SUPFAM" id="SSF49265">
    <property type="entry name" value="Fibronectin type III"/>
    <property type="match status" value="1"/>
</dbReference>
<name>A0A9X2ZBU1_9FLAO</name>
<dbReference type="CDD" id="cd00063">
    <property type="entry name" value="FN3"/>
    <property type="match status" value="1"/>
</dbReference>
<dbReference type="EMBL" id="JAOZEW010000001">
    <property type="protein sequence ID" value="MCV9926370.1"/>
    <property type="molecule type" value="Genomic_DNA"/>
</dbReference>
<dbReference type="Gene3D" id="2.60.40.10">
    <property type="entry name" value="Immunoglobulins"/>
    <property type="match status" value="1"/>
</dbReference>
<sequence length="300" mass="33353">MSIKKYVFGKSKIRVNTFIGGVSARVDSANALAGLLGVGVERIKLFRIIGSDIECAVIGGSYRFSSYAFSGDSNLTHYIDEDGLIDGLVINNTPIGDNPNLTRIKMQGIRAITAGYSFRHTPTLELHFPKLEMLGIYVFHGRTNITYLYIPLCITIGNSVSVTSEVMQFLPVGSKVYVHPSMATINSGLPHAELASLISKGVYVAYVDNLIKPSSVTDLTILEISREYIQIHFTAPYSKNDLDFYEVHINGIYHQQLSYDNYVYNLKPNTKYNIKIIAVDVLYNKSTNNNSINFKTADIL</sequence>
<dbReference type="Pfam" id="PF00041">
    <property type="entry name" value="fn3"/>
    <property type="match status" value="1"/>
</dbReference>
<comment type="caution">
    <text evidence="2">The sequence shown here is derived from an EMBL/GenBank/DDBJ whole genome shotgun (WGS) entry which is preliminary data.</text>
</comment>
<keyword evidence="3" id="KW-1185">Reference proteome</keyword>
<organism evidence="2 3">
    <name type="scientific">Flavobacterium shii</name>
    <dbReference type="NCBI Taxonomy" id="2987687"/>
    <lineage>
        <taxon>Bacteria</taxon>
        <taxon>Pseudomonadati</taxon>
        <taxon>Bacteroidota</taxon>
        <taxon>Flavobacteriia</taxon>
        <taxon>Flavobacteriales</taxon>
        <taxon>Flavobacteriaceae</taxon>
        <taxon>Flavobacterium</taxon>
    </lineage>
</organism>
<feature type="domain" description="Fibronectin type-III" evidence="1">
    <location>
        <begin position="214"/>
        <end position="285"/>
    </location>
</feature>
<dbReference type="RefSeq" id="WP_264204568.1">
    <property type="nucleotide sequence ID" value="NZ_JAOZEW010000001.1"/>
</dbReference>
<accession>A0A9X2ZBU1</accession>
<evidence type="ECO:0000313" key="3">
    <source>
        <dbReference type="Proteomes" id="UP001151079"/>
    </source>
</evidence>
<evidence type="ECO:0000313" key="2">
    <source>
        <dbReference type="EMBL" id="MCV9926370.1"/>
    </source>
</evidence>
<dbReference type="AlphaFoldDB" id="A0A9X2ZBU1"/>
<dbReference type="Proteomes" id="UP001151079">
    <property type="component" value="Unassembled WGS sequence"/>
</dbReference>
<dbReference type="InterPro" id="IPR036116">
    <property type="entry name" value="FN3_sf"/>
</dbReference>
<dbReference type="InterPro" id="IPR013783">
    <property type="entry name" value="Ig-like_fold"/>
</dbReference>
<evidence type="ECO:0000259" key="1">
    <source>
        <dbReference type="Pfam" id="PF00041"/>
    </source>
</evidence>
<protein>
    <submittedName>
        <fullName evidence="2">Fibronectin type III domain-containing protein</fullName>
    </submittedName>
</protein>
<gene>
    <name evidence="2" type="ORF">OIU83_01805</name>
</gene>
<dbReference type="InterPro" id="IPR003961">
    <property type="entry name" value="FN3_dom"/>
</dbReference>